<dbReference type="GO" id="GO:0070154">
    <property type="term" value="P:mitochondrial lysyl-tRNA aminoacylation"/>
    <property type="evidence" value="ECO:0007669"/>
    <property type="project" value="TreeGrafter"/>
</dbReference>
<dbReference type="InterPro" id="IPR044136">
    <property type="entry name" value="Lys-tRNA-ligase_II_N"/>
</dbReference>
<dbReference type="GO" id="GO:0004824">
    <property type="term" value="F:lysine-tRNA ligase activity"/>
    <property type="evidence" value="ECO:0007669"/>
    <property type="project" value="InterPro"/>
</dbReference>
<keyword evidence="9" id="KW-1185">Reference proteome</keyword>
<comment type="caution">
    <text evidence="8">The sequence shown here is derived from an EMBL/GenBank/DDBJ whole genome shotgun (WGS) entry which is preliminary data.</text>
</comment>
<dbReference type="Gene3D" id="3.30.930.10">
    <property type="entry name" value="Bira Bifunctional Protein, Domain 2"/>
    <property type="match status" value="1"/>
</dbReference>
<dbReference type="GO" id="GO:0005524">
    <property type="term" value="F:ATP binding"/>
    <property type="evidence" value="ECO:0007669"/>
    <property type="project" value="UniProtKB-KW"/>
</dbReference>
<accession>A0A8H4R6A8</accession>
<dbReference type="SUPFAM" id="SSF55681">
    <property type="entry name" value="Class II aaRS and biotin synthetases"/>
    <property type="match status" value="1"/>
</dbReference>
<feature type="compositionally biased region" description="Low complexity" evidence="6">
    <location>
        <begin position="568"/>
        <end position="583"/>
    </location>
</feature>
<dbReference type="PANTHER" id="PTHR42918">
    <property type="entry name" value="LYSYL-TRNA SYNTHETASE"/>
    <property type="match status" value="1"/>
</dbReference>
<evidence type="ECO:0000256" key="1">
    <source>
        <dbReference type="ARBA" id="ARBA00022598"/>
    </source>
</evidence>
<dbReference type="InterPro" id="IPR045864">
    <property type="entry name" value="aa-tRNA-synth_II/BPL/LPL"/>
</dbReference>
<evidence type="ECO:0000256" key="5">
    <source>
        <dbReference type="ARBA" id="ARBA00030563"/>
    </source>
</evidence>
<dbReference type="InterPro" id="IPR004364">
    <property type="entry name" value="Aa-tRNA-synt_II"/>
</dbReference>
<reference evidence="8 9" key="1">
    <citation type="submission" date="2020-03" db="EMBL/GenBank/DDBJ databases">
        <title>Draft Genome Sequence of Cudoniella acicularis.</title>
        <authorList>
            <person name="Buettner E."/>
            <person name="Kellner H."/>
        </authorList>
    </citation>
    <scope>NUCLEOTIDE SEQUENCE [LARGE SCALE GENOMIC DNA]</scope>
    <source>
        <strain evidence="8 9">DSM 108380</strain>
    </source>
</reference>
<keyword evidence="4" id="KW-0030">Aminoacyl-tRNA synthetase</keyword>
<dbReference type="Gene3D" id="2.40.50.140">
    <property type="entry name" value="Nucleic acid-binding proteins"/>
    <property type="match status" value="1"/>
</dbReference>
<dbReference type="SUPFAM" id="SSF50249">
    <property type="entry name" value="Nucleic acid-binding proteins"/>
    <property type="match status" value="1"/>
</dbReference>
<protein>
    <recommendedName>
        <fullName evidence="5">Lysyl-tRNA synthetase</fullName>
    </recommendedName>
</protein>
<keyword evidence="3" id="KW-0067">ATP-binding</keyword>
<dbReference type="InterPro" id="IPR012340">
    <property type="entry name" value="NA-bd_OB-fold"/>
</dbReference>
<dbReference type="PRINTS" id="PR00982">
    <property type="entry name" value="TRNASYNTHLYS"/>
</dbReference>
<feature type="domain" description="Aminoacyl-transfer RNA synthetases class-II family profile" evidence="7">
    <location>
        <begin position="229"/>
        <end position="550"/>
    </location>
</feature>
<dbReference type="Pfam" id="PF00152">
    <property type="entry name" value="tRNA-synt_2"/>
    <property type="match status" value="1"/>
</dbReference>
<evidence type="ECO:0000256" key="3">
    <source>
        <dbReference type="ARBA" id="ARBA00022840"/>
    </source>
</evidence>
<dbReference type="InterPro" id="IPR018149">
    <property type="entry name" value="Lys-tRNA-synth_II_C"/>
</dbReference>
<organism evidence="8 9">
    <name type="scientific">Cudoniella acicularis</name>
    <dbReference type="NCBI Taxonomy" id="354080"/>
    <lineage>
        <taxon>Eukaryota</taxon>
        <taxon>Fungi</taxon>
        <taxon>Dikarya</taxon>
        <taxon>Ascomycota</taxon>
        <taxon>Pezizomycotina</taxon>
        <taxon>Leotiomycetes</taxon>
        <taxon>Helotiales</taxon>
        <taxon>Tricladiaceae</taxon>
        <taxon>Cudoniella</taxon>
    </lineage>
</organism>
<dbReference type="OrthoDB" id="21243at2759"/>
<dbReference type="GO" id="GO:0005739">
    <property type="term" value="C:mitochondrion"/>
    <property type="evidence" value="ECO:0007669"/>
    <property type="project" value="TreeGrafter"/>
</dbReference>
<dbReference type="PANTHER" id="PTHR42918:SF5">
    <property type="entry name" value="LYSINE--TRNA LIGASE, MITOCHONDRIAL"/>
    <property type="match status" value="1"/>
</dbReference>
<evidence type="ECO:0000256" key="2">
    <source>
        <dbReference type="ARBA" id="ARBA00022741"/>
    </source>
</evidence>
<sequence>MNSPVGFRFLRPYLCKDLPVSRGAAYVRFFNRTRCVATPSLPFEEPARVAQNIQKAPRTDQRVEKLRATEALEWPRIGSNKEALSIADFCKRYTKLQPGERLKETSLVYGRIRSVRLASSKLAFVDIIEDGFVVQGVLSLKDIEGFSGTTSRQFNKFCKTVRRGDIISLSGNPHVTVKSKGELSIFCENLPTILSPALNPLPRTFEDPEARVRNRHVDMLVNRRTSDILRARSQIIQRIRNFLLDDQFTEVQTPIIADAAGGAIAKPFTTVATEFSEKQLALRIAPELWLKRIVVGGMDRVFEIGPVFRNEGLDATHNPEFTTCEFYKSYANINELMGMTEKIILRIAQLVSELKTSPLTYLPAPDPNFSITPFKRISFIPAIEEGLGQKLPDLESVSASEELVSIFKEKSIPIPASPTLPRLLDKLANVYIEPQCEAPTYIIHHPACMAPLSKSFVDNSSKQLVSARAELFIHKSEIANMYEEENSPFEQRTKFEQQAKFRDDENKAAIDESYLEALEWGLPPTGGWGCGIDRLVMLFTGSTRISDVLPFGSLRNVVNLGSPAPRVSSSKSATTTPAPEKDS</sequence>
<feature type="region of interest" description="Disordered" evidence="6">
    <location>
        <begin position="562"/>
        <end position="583"/>
    </location>
</feature>
<gene>
    <name evidence="8" type="ORF">G7Y89_g13763</name>
</gene>
<evidence type="ECO:0000313" key="9">
    <source>
        <dbReference type="Proteomes" id="UP000566819"/>
    </source>
</evidence>
<evidence type="ECO:0000256" key="4">
    <source>
        <dbReference type="ARBA" id="ARBA00023146"/>
    </source>
</evidence>
<evidence type="ECO:0000259" key="7">
    <source>
        <dbReference type="PROSITE" id="PS50862"/>
    </source>
</evidence>
<dbReference type="CDD" id="cd04322">
    <property type="entry name" value="LysRS_N"/>
    <property type="match status" value="1"/>
</dbReference>
<name>A0A8H4R6A8_9HELO</name>
<dbReference type="EMBL" id="JAAMPI010001665">
    <property type="protein sequence ID" value="KAF4624409.1"/>
    <property type="molecule type" value="Genomic_DNA"/>
</dbReference>
<evidence type="ECO:0000313" key="8">
    <source>
        <dbReference type="EMBL" id="KAF4624409.1"/>
    </source>
</evidence>
<keyword evidence="1" id="KW-0436">Ligase</keyword>
<dbReference type="Proteomes" id="UP000566819">
    <property type="component" value="Unassembled WGS sequence"/>
</dbReference>
<proteinExistence type="predicted"/>
<dbReference type="PROSITE" id="PS50862">
    <property type="entry name" value="AA_TRNA_LIGASE_II"/>
    <property type="match status" value="1"/>
</dbReference>
<keyword evidence="2" id="KW-0547">Nucleotide-binding</keyword>
<dbReference type="GO" id="GO:0000049">
    <property type="term" value="F:tRNA binding"/>
    <property type="evidence" value="ECO:0007669"/>
    <property type="project" value="TreeGrafter"/>
</dbReference>
<evidence type="ECO:0000256" key="6">
    <source>
        <dbReference type="SAM" id="MobiDB-lite"/>
    </source>
</evidence>
<dbReference type="InterPro" id="IPR006195">
    <property type="entry name" value="aa-tRNA-synth_II"/>
</dbReference>
<dbReference type="FunFam" id="3.30.930.10:FF:000094">
    <property type="entry name" value="Lysine--tRNA ligase, mitochondrial"/>
    <property type="match status" value="1"/>
</dbReference>
<dbReference type="AlphaFoldDB" id="A0A8H4R6A8"/>